<dbReference type="STRING" id="1423725.FC19_GL002267"/>
<dbReference type="InterPro" id="IPR029044">
    <property type="entry name" value="Nucleotide-diphossugar_trans"/>
</dbReference>
<dbReference type="InterPro" id="IPR050748">
    <property type="entry name" value="Glycosyltrans_8_dom-fam"/>
</dbReference>
<organism evidence="4 5">
    <name type="scientific">Liquorilactobacillus aquaticus DSM 21051</name>
    <dbReference type="NCBI Taxonomy" id="1423725"/>
    <lineage>
        <taxon>Bacteria</taxon>
        <taxon>Bacillati</taxon>
        <taxon>Bacillota</taxon>
        <taxon>Bacilli</taxon>
        <taxon>Lactobacillales</taxon>
        <taxon>Lactobacillaceae</taxon>
        <taxon>Liquorilactobacillus</taxon>
    </lineage>
</organism>
<dbReference type="PANTHER" id="PTHR13778">
    <property type="entry name" value="GLYCOSYLTRANSFERASE 8 DOMAIN-CONTAINING PROTEIN"/>
    <property type="match status" value="1"/>
</dbReference>
<dbReference type="CDD" id="cd04194">
    <property type="entry name" value="GT8_A4GalT_like"/>
    <property type="match status" value="1"/>
</dbReference>
<reference evidence="4 5" key="1">
    <citation type="journal article" date="2015" name="Genome Announc.">
        <title>Expanding the biotechnology potential of lactobacilli through comparative genomics of 213 strains and associated genera.</title>
        <authorList>
            <person name="Sun Z."/>
            <person name="Harris H.M."/>
            <person name="McCann A."/>
            <person name="Guo C."/>
            <person name="Argimon S."/>
            <person name="Zhang W."/>
            <person name="Yang X."/>
            <person name="Jeffery I.B."/>
            <person name="Cooney J.C."/>
            <person name="Kagawa T.F."/>
            <person name="Liu W."/>
            <person name="Song Y."/>
            <person name="Salvetti E."/>
            <person name="Wrobel A."/>
            <person name="Rasinkangas P."/>
            <person name="Parkhill J."/>
            <person name="Rea M.C."/>
            <person name="O'Sullivan O."/>
            <person name="Ritari J."/>
            <person name="Douillard F.P."/>
            <person name="Paul Ross R."/>
            <person name="Yang R."/>
            <person name="Briner A.E."/>
            <person name="Felis G.E."/>
            <person name="de Vos W.M."/>
            <person name="Barrangou R."/>
            <person name="Klaenhammer T.R."/>
            <person name="Caufield P.W."/>
            <person name="Cui Y."/>
            <person name="Zhang H."/>
            <person name="O'Toole P.W."/>
        </authorList>
    </citation>
    <scope>NUCLEOTIDE SEQUENCE [LARGE SCALE GENOMIC DNA]</scope>
    <source>
        <strain evidence="4 5">DSM 21051</strain>
    </source>
</reference>
<dbReference type="Proteomes" id="UP000051015">
    <property type="component" value="Unassembled WGS sequence"/>
</dbReference>
<proteinExistence type="predicted"/>
<dbReference type="EMBL" id="AYZD01000033">
    <property type="protein sequence ID" value="KRM95172.1"/>
    <property type="molecule type" value="Genomic_DNA"/>
</dbReference>
<keyword evidence="1" id="KW-0328">Glycosyltransferase</keyword>
<dbReference type="PATRIC" id="fig|1423725.3.peg.2334"/>
<evidence type="ECO:0000313" key="5">
    <source>
        <dbReference type="Proteomes" id="UP000051015"/>
    </source>
</evidence>
<dbReference type="GO" id="GO:0046872">
    <property type="term" value="F:metal ion binding"/>
    <property type="evidence" value="ECO:0007669"/>
    <property type="project" value="UniProtKB-KW"/>
</dbReference>
<dbReference type="Gene3D" id="3.90.550.10">
    <property type="entry name" value="Spore Coat Polysaccharide Biosynthesis Protein SpsA, Chain A"/>
    <property type="match status" value="1"/>
</dbReference>
<evidence type="ECO:0000256" key="1">
    <source>
        <dbReference type="ARBA" id="ARBA00022676"/>
    </source>
</evidence>
<keyword evidence="5" id="KW-1185">Reference proteome</keyword>
<name>A0A0R2CZW9_9LACO</name>
<keyword evidence="3" id="KW-0479">Metal-binding</keyword>
<dbReference type="Pfam" id="PF01501">
    <property type="entry name" value="Glyco_transf_8"/>
    <property type="match status" value="1"/>
</dbReference>
<dbReference type="SUPFAM" id="SSF53448">
    <property type="entry name" value="Nucleotide-diphospho-sugar transferases"/>
    <property type="match status" value="1"/>
</dbReference>
<evidence type="ECO:0000256" key="2">
    <source>
        <dbReference type="ARBA" id="ARBA00022679"/>
    </source>
</evidence>
<protein>
    <submittedName>
        <fullName evidence="4">Glycosyl transferase family protein</fullName>
    </submittedName>
</protein>
<dbReference type="AlphaFoldDB" id="A0A0R2CZW9"/>
<gene>
    <name evidence="4" type="ORF">FC19_GL002267</name>
</gene>
<dbReference type="PANTHER" id="PTHR13778:SF47">
    <property type="entry name" value="LIPOPOLYSACCHARIDE 1,3-GALACTOSYLTRANSFERASE"/>
    <property type="match status" value="1"/>
</dbReference>
<dbReference type="InterPro" id="IPR002495">
    <property type="entry name" value="Glyco_trans_8"/>
</dbReference>
<accession>A0A0R2CZW9</accession>
<keyword evidence="2 4" id="KW-0808">Transferase</keyword>
<dbReference type="GO" id="GO:0016757">
    <property type="term" value="F:glycosyltransferase activity"/>
    <property type="evidence" value="ECO:0007669"/>
    <property type="project" value="UniProtKB-KW"/>
</dbReference>
<evidence type="ECO:0000313" key="4">
    <source>
        <dbReference type="EMBL" id="KRM95172.1"/>
    </source>
</evidence>
<sequence>MSLKSINLLFSIDNNFFEQLKTTLYSLRANTPNTFFRVFVLQEKQFSWKNEFKSFCSALNMTYEPLILGTSRFKYAPINKRYPKTIYYRLLAQEYLPKDIKKVLYLDADILCINNISAFYSLDLKNHLYAAASHSQLTNFTTVVNKVRLQNYETEQYYNSGVLLINVTQARRHIKYKDIYAFIQKKSATLLLPDQDILNSLYGNHILPLPDQIYNLDARKNLIYEMISNGTWNLDWIIKNTVFLHFCGKEKPWEENSKGKFVVLYKHYAHLANLTVVENN</sequence>
<comment type="caution">
    <text evidence="4">The sequence shown here is derived from an EMBL/GenBank/DDBJ whole genome shotgun (WGS) entry which is preliminary data.</text>
</comment>
<dbReference type="RefSeq" id="WP_057876870.1">
    <property type="nucleotide sequence ID" value="NZ_AYZD01000033.1"/>
</dbReference>
<evidence type="ECO:0000256" key="3">
    <source>
        <dbReference type="ARBA" id="ARBA00022723"/>
    </source>
</evidence>